<dbReference type="Pfam" id="PF00072">
    <property type="entry name" value="Response_reg"/>
    <property type="match status" value="1"/>
</dbReference>
<reference evidence="10" key="1">
    <citation type="submission" date="2016-10" db="EMBL/GenBank/DDBJ databases">
        <authorList>
            <person name="Varghese N."/>
            <person name="Submissions S."/>
        </authorList>
    </citation>
    <scope>NUCLEOTIDE SEQUENCE [LARGE SCALE GENOMIC DNA]</scope>
    <source>
        <strain evidence="10">CGMCC 1.4250</strain>
    </source>
</reference>
<dbReference type="OrthoDB" id="3190595at2"/>
<gene>
    <name evidence="9" type="ORF">SAMN04487943_1206</name>
</gene>
<accession>A0A1I4R2T7</accession>
<evidence type="ECO:0000313" key="10">
    <source>
        <dbReference type="Proteomes" id="UP000198565"/>
    </source>
</evidence>
<dbReference type="GO" id="GO:0032993">
    <property type="term" value="C:protein-DNA complex"/>
    <property type="evidence" value="ECO:0007669"/>
    <property type="project" value="TreeGrafter"/>
</dbReference>
<dbReference type="Gene3D" id="1.10.10.10">
    <property type="entry name" value="Winged helix-like DNA-binding domain superfamily/Winged helix DNA-binding domain"/>
    <property type="match status" value="1"/>
</dbReference>
<dbReference type="RefSeq" id="WP_091486509.1">
    <property type="nucleotide sequence ID" value="NZ_FOTR01000020.1"/>
</dbReference>
<dbReference type="PROSITE" id="PS50110">
    <property type="entry name" value="RESPONSE_REGULATORY"/>
    <property type="match status" value="1"/>
</dbReference>
<feature type="modified residue" description="4-aspartylphosphate" evidence="7">
    <location>
        <position position="53"/>
    </location>
</feature>
<organism evidence="9 10">
    <name type="scientific">Gracilibacillus orientalis</name>
    <dbReference type="NCBI Taxonomy" id="334253"/>
    <lineage>
        <taxon>Bacteria</taxon>
        <taxon>Bacillati</taxon>
        <taxon>Bacillota</taxon>
        <taxon>Bacilli</taxon>
        <taxon>Bacillales</taxon>
        <taxon>Bacillaceae</taxon>
        <taxon>Gracilibacillus</taxon>
    </lineage>
</organism>
<dbReference type="SUPFAM" id="SSF52172">
    <property type="entry name" value="CheY-like"/>
    <property type="match status" value="1"/>
</dbReference>
<name>A0A1I4R2T7_9BACI</name>
<keyword evidence="2 7" id="KW-0597">Phosphoprotein</keyword>
<dbReference type="EMBL" id="FOTR01000020">
    <property type="protein sequence ID" value="SFM46618.1"/>
    <property type="molecule type" value="Genomic_DNA"/>
</dbReference>
<evidence type="ECO:0000256" key="5">
    <source>
        <dbReference type="ARBA" id="ARBA00023125"/>
    </source>
</evidence>
<dbReference type="GO" id="GO:0000156">
    <property type="term" value="F:phosphorelay response regulator activity"/>
    <property type="evidence" value="ECO:0007669"/>
    <property type="project" value="TreeGrafter"/>
</dbReference>
<keyword evidence="4" id="KW-0805">Transcription regulation</keyword>
<dbReference type="PANTHER" id="PTHR48111:SF17">
    <property type="entry name" value="TRANSCRIPTIONAL REGULATORY PROTEIN YPDB"/>
    <property type="match status" value="1"/>
</dbReference>
<dbReference type="InterPro" id="IPR011006">
    <property type="entry name" value="CheY-like_superfamily"/>
</dbReference>
<proteinExistence type="predicted"/>
<dbReference type="Gene3D" id="3.40.50.2300">
    <property type="match status" value="1"/>
</dbReference>
<dbReference type="PANTHER" id="PTHR48111">
    <property type="entry name" value="REGULATOR OF RPOS"/>
    <property type="match status" value="1"/>
</dbReference>
<dbReference type="InterPro" id="IPR036388">
    <property type="entry name" value="WH-like_DNA-bd_sf"/>
</dbReference>
<evidence type="ECO:0000256" key="2">
    <source>
        <dbReference type="ARBA" id="ARBA00022553"/>
    </source>
</evidence>
<keyword evidence="3" id="KW-0902">Two-component regulatory system</keyword>
<comment type="subcellular location">
    <subcellularLocation>
        <location evidence="1">Cytoplasm</location>
    </subcellularLocation>
</comment>
<dbReference type="GO" id="GO:0000976">
    <property type="term" value="F:transcription cis-regulatory region binding"/>
    <property type="evidence" value="ECO:0007669"/>
    <property type="project" value="TreeGrafter"/>
</dbReference>
<evidence type="ECO:0000259" key="8">
    <source>
        <dbReference type="PROSITE" id="PS50110"/>
    </source>
</evidence>
<dbReference type="InterPro" id="IPR016032">
    <property type="entry name" value="Sig_transdc_resp-reg_C-effctor"/>
</dbReference>
<evidence type="ECO:0000256" key="6">
    <source>
        <dbReference type="ARBA" id="ARBA00023163"/>
    </source>
</evidence>
<dbReference type="SMART" id="SM00448">
    <property type="entry name" value="REC"/>
    <property type="match status" value="1"/>
</dbReference>
<evidence type="ECO:0000256" key="1">
    <source>
        <dbReference type="ARBA" id="ARBA00004496"/>
    </source>
</evidence>
<evidence type="ECO:0000256" key="7">
    <source>
        <dbReference type="PROSITE-ProRule" id="PRU00169"/>
    </source>
</evidence>
<dbReference type="STRING" id="334253.SAMN04487943_1206"/>
<protein>
    <submittedName>
        <fullName evidence="9">Two-component response regulator, SAPR family, consists of REC, wHTH and BTAD domains</fullName>
    </submittedName>
</protein>
<evidence type="ECO:0000313" key="9">
    <source>
        <dbReference type="EMBL" id="SFM46618.1"/>
    </source>
</evidence>
<evidence type="ECO:0000256" key="3">
    <source>
        <dbReference type="ARBA" id="ARBA00023012"/>
    </source>
</evidence>
<dbReference type="InterPro" id="IPR001789">
    <property type="entry name" value="Sig_transdc_resp-reg_receiver"/>
</dbReference>
<keyword evidence="6" id="KW-0804">Transcription</keyword>
<dbReference type="InterPro" id="IPR039420">
    <property type="entry name" value="WalR-like"/>
</dbReference>
<dbReference type="GO" id="GO:0006355">
    <property type="term" value="P:regulation of DNA-templated transcription"/>
    <property type="evidence" value="ECO:0007669"/>
    <property type="project" value="InterPro"/>
</dbReference>
<dbReference type="AlphaFoldDB" id="A0A1I4R2T7"/>
<keyword evidence="10" id="KW-1185">Reference proteome</keyword>
<dbReference type="Proteomes" id="UP000198565">
    <property type="component" value="Unassembled WGS sequence"/>
</dbReference>
<dbReference type="GO" id="GO:0005829">
    <property type="term" value="C:cytosol"/>
    <property type="evidence" value="ECO:0007669"/>
    <property type="project" value="TreeGrafter"/>
</dbReference>
<keyword evidence="5" id="KW-0238">DNA-binding</keyword>
<sequence length="376" mass="44184">MNIVLFDDEPLALDFLEHQLNLVRNVNVIGKYSHANVEAVSENIKKSDVIFLDIKMPGLNGLELAETILKIKPDLPIVFVTAYDKYAIQAFELNALDYILKPVQLNRLKKTVKRIESYIKNSSINPYESAKHLTINVLGEFTFQLNSDDTRIISWRTTNAQETFLYLLHHHSKIVSKSELVELLFPNMDVNKANSLLYVTIYQVRQALSEFNKYISIRSIQNGYVLKLDNTSIDKEVWENELDKAPKIDIKTLDQQEKIMSYYKGTYLKKHDYLWAEGERYRLETIWVNHAFKIANYYYKHHFFDKSAIWFIQLSDLVPEDESVNFALMKIYAWKGYGVLVEHQYNQLKKSLEEFNLSVNKDIDKWYHDWKSSKGK</sequence>
<evidence type="ECO:0000256" key="4">
    <source>
        <dbReference type="ARBA" id="ARBA00023015"/>
    </source>
</evidence>
<dbReference type="SUPFAM" id="SSF46894">
    <property type="entry name" value="C-terminal effector domain of the bipartite response regulators"/>
    <property type="match status" value="1"/>
</dbReference>
<feature type="domain" description="Response regulatory" evidence="8">
    <location>
        <begin position="2"/>
        <end position="116"/>
    </location>
</feature>